<evidence type="ECO:0000313" key="9">
    <source>
        <dbReference type="EMBL" id="KAB2932756.1"/>
    </source>
</evidence>
<dbReference type="InterPro" id="IPR018584">
    <property type="entry name" value="GT87"/>
</dbReference>
<dbReference type="GO" id="GO:0005886">
    <property type="term" value="C:plasma membrane"/>
    <property type="evidence" value="ECO:0007669"/>
    <property type="project" value="UniProtKB-SubCell"/>
</dbReference>
<gene>
    <name evidence="9" type="ORF">F9K24_10280</name>
</gene>
<protein>
    <submittedName>
        <fullName evidence="9">DUF2029 domain-containing protein</fullName>
    </submittedName>
</protein>
<feature type="transmembrane region" description="Helical" evidence="8">
    <location>
        <begin position="174"/>
        <end position="194"/>
    </location>
</feature>
<keyword evidence="2" id="KW-1003">Cell membrane</keyword>
<keyword evidence="4 8" id="KW-0812">Transmembrane</keyword>
<evidence type="ECO:0000256" key="8">
    <source>
        <dbReference type="SAM" id="Phobius"/>
    </source>
</evidence>
<accession>A0A833LX96</accession>
<dbReference type="AlphaFoldDB" id="A0A833LX96"/>
<comment type="caution">
    <text evidence="9">The sequence shown here is derived from an EMBL/GenBank/DDBJ whole genome shotgun (WGS) entry which is preliminary data.</text>
</comment>
<keyword evidence="5 8" id="KW-1133">Transmembrane helix</keyword>
<feature type="transmembrane region" description="Helical" evidence="8">
    <location>
        <begin position="230"/>
        <end position="253"/>
    </location>
</feature>
<keyword evidence="6 8" id="KW-0472">Membrane</keyword>
<feature type="transmembrane region" description="Helical" evidence="8">
    <location>
        <begin position="201"/>
        <end position="224"/>
    </location>
</feature>
<comment type="subcellular location">
    <subcellularLocation>
        <location evidence="1">Cell membrane</location>
        <topology evidence="1">Multi-pass membrane protein</topology>
    </subcellularLocation>
</comment>
<evidence type="ECO:0000313" key="10">
    <source>
        <dbReference type="Proteomes" id="UP000460298"/>
    </source>
</evidence>
<dbReference type="GO" id="GO:0016758">
    <property type="term" value="F:hexosyltransferase activity"/>
    <property type="evidence" value="ECO:0007669"/>
    <property type="project" value="InterPro"/>
</dbReference>
<feature type="transmembrane region" description="Helical" evidence="8">
    <location>
        <begin position="125"/>
        <end position="145"/>
    </location>
</feature>
<reference evidence="9 10" key="1">
    <citation type="submission" date="2019-10" db="EMBL/GenBank/DDBJ databases">
        <title>Extracellular Electron Transfer in a Candidatus Methanoperedens spp. Enrichment Culture.</title>
        <authorList>
            <person name="Berger S."/>
            <person name="Rangel Shaw D."/>
            <person name="Berben T."/>
            <person name="In 'T Zandt M."/>
            <person name="Frank J."/>
            <person name="Reimann J."/>
            <person name="Jetten M.S.M."/>
            <person name="Welte C.U."/>
        </authorList>
    </citation>
    <scope>NUCLEOTIDE SEQUENCE [LARGE SCALE GENOMIC DNA]</scope>
    <source>
        <strain evidence="9">SB12</strain>
    </source>
</reference>
<evidence type="ECO:0000256" key="7">
    <source>
        <dbReference type="ARBA" id="ARBA00024033"/>
    </source>
</evidence>
<evidence type="ECO:0000256" key="5">
    <source>
        <dbReference type="ARBA" id="ARBA00022989"/>
    </source>
</evidence>
<evidence type="ECO:0000256" key="3">
    <source>
        <dbReference type="ARBA" id="ARBA00022679"/>
    </source>
</evidence>
<comment type="similarity">
    <text evidence="7">Belongs to the glycosyltransferase 87 family.</text>
</comment>
<dbReference type="Pfam" id="PF09594">
    <property type="entry name" value="GT87"/>
    <property type="match status" value="1"/>
</dbReference>
<organism evidence="9 10">
    <name type="scientific">Leptonema illini</name>
    <dbReference type="NCBI Taxonomy" id="183"/>
    <lineage>
        <taxon>Bacteria</taxon>
        <taxon>Pseudomonadati</taxon>
        <taxon>Spirochaetota</taxon>
        <taxon>Spirochaetia</taxon>
        <taxon>Leptospirales</taxon>
        <taxon>Leptospiraceae</taxon>
        <taxon>Leptonema</taxon>
    </lineage>
</organism>
<feature type="transmembrane region" description="Helical" evidence="8">
    <location>
        <begin position="431"/>
        <end position="450"/>
    </location>
</feature>
<evidence type="ECO:0000256" key="4">
    <source>
        <dbReference type="ARBA" id="ARBA00022692"/>
    </source>
</evidence>
<evidence type="ECO:0000256" key="1">
    <source>
        <dbReference type="ARBA" id="ARBA00004651"/>
    </source>
</evidence>
<sequence length="458" mass="51039">MQMGWQWLNRLKSFIQTKRGQRLLLGLMLLILAVDSSKILRGPSPFRSRSDFEDYFEASRRLNADEDLYKTGAMQSIFEQSVDLPTMKPEELLKLLIESKGVGAYLYPPFFAFLLTPLHTLDYKTAAIIFQTVSLALLAALLYLLHKHTEGSTYEYAVAIATLLYFPFLDDNAANGNVGFLLLFLCGAGLLWSFREGVISFLGGFLIGLATVIKIIPAFLSGILFAGRRFVALAGFVAGILFAVLVPAMTGGWQKNLDRHQQWYSFLIDTYQKNLVVRPYANNQTVSAALSKLMIAGSDRKQEMFALPLVNLTAPQLPYFAMSVRLINLTLVGSLGLLLLMAAWRRPLDLKSDGAFFTAVLSLTLLTALVSSGVSWYHTYSLLLIPLALRMGSGPLHSMNTEERIAHYGPAGLAILLAILPFRWFEALSLYSLYTWVVLLAIVLHHRMAWKGLIGRKA</sequence>
<name>A0A833LX96_9LEPT</name>
<evidence type="ECO:0000256" key="2">
    <source>
        <dbReference type="ARBA" id="ARBA00022475"/>
    </source>
</evidence>
<proteinExistence type="inferred from homology"/>
<feature type="transmembrane region" description="Helical" evidence="8">
    <location>
        <begin position="326"/>
        <end position="344"/>
    </location>
</feature>
<dbReference type="Proteomes" id="UP000460298">
    <property type="component" value="Unassembled WGS sequence"/>
</dbReference>
<dbReference type="EMBL" id="WBUI01000008">
    <property type="protein sequence ID" value="KAB2932756.1"/>
    <property type="molecule type" value="Genomic_DNA"/>
</dbReference>
<feature type="transmembrane region" description="Helical" evidence="8">
    <location>
        <begin position="152"/>
        <end position="168"/>
    </location>
</feature>
<keyword evidence="3" id="KW-0808">Transferase</keyword>
<feature type="transmembrane region" description="Helical" evidence="8">
    <location>
        <begin position="405"/>
        <end position="425"/>
    </location>
</feature>
<feature type="transmembrane region" description="Helical" evidence="8">
    <location>
        <begin position="356"/>
        <end position="385"/>
    </location>
</feature>
<evidence type="ECO:0000256" key="6">
    <source>
        <dbReference type="ARBA" id="ARBA00023136"/>
    </source>
</evidence>